<feature type="chain" id="PRO_5039364761" description="Lipoprotein" evidence="2">
    <location>
        <begin position="30"/>
        <end position="194"/>
    </location>
</feature>
<feature type="region of interest" description="Disordered" evidence="1">
    <location>
        <begin position="32"/>
        <end position="81"/>
    </location>
</feature>
<evidence type="ECO:0000256" key="2">
    <source>
        <dbReference type="SAM" id="SignalP"/>
    </source>
</evidence>
<reference evidence="3 4" key="1">
    <citation type="submission" date="2016-03" db="EMBL/GenBank/DDBJ databases">
        <title>Draft genome sequence of Paenibacillus glacialis DSM 22343.</title>
        <authorList>
            <person name="Shin S.-K."/>
            <person name="Yi H."/>
        </authorList>
    </citation>
    <scope>NUCLEOTIDE SEQUENCE [LARGE SCALE GENOMIC DNA]</scope>
    <source>
        <strain evidence="3 4">DSM 22343</strain>
    </source>
</reference>
<dbReference type="Proteomes" id="UP000076967">
    <property type="component" value="Unassembled WGS sequence"/>
</dbReference>
<gene>
    <name evidence="3" type="ORF">PGLA_20180</name>
</gene>
<accession>A0A168HQ19</accession>
<evidence type="ECO:0008006" key="5">
    <source>
        <dbReference type="Google" id="ProtNLM"/>
    </source>
</evidence>
<evidence type="ECO:0000313" key="4">
    <source>
        <dbReference type="Proteomes" id="UP000076967"/>
    </source>
</evidence>
<evidence type="ECO:0000256" key="1">
    <source>
        <dbReference type="SAM" id="MobiDB-lite"/>
    </source>
</evidence>
<proteinExistence type="predicted"/>
<evidence type="ECO:0000313" key="3">
    <source>
        <dbReference type="EMBL" id="OAB38412.1"/>
    </source>
</evidence>
<name>A0A168HQ19_9BACL</name>
<dbReference type="EMBL" id="LVJH01000048">
    <property type="protein sequence ID" value="OAB38412.1"/>
    <property type="molecule type" value="Genomic_DNA"/>
</dbReference>
<dbReference type="PROSITE" id="PS51257">
    <property type="entry name" value="PROKAR_LIPOPROTEIN"/>
    <property type="match status" value="1"/>
</dbReference>
<comment type="caution">
    <text evidence="3">The sequence shown here is derived from an EMBL/GenBank/DDBJ whole genome shotgun (WGS) entry which is preliminary data.</text>
</comment>
<organism evidence="3 4">
    <name type="scientific">Paenibacillus glacialis</name>
    <dbReference type="NCBI Taxonomy" id="494026"/>
    <lineage>
        <taxon>Bacteria</taxon>
        <taxon>Bacillati</taxon>
        <taxon>Bacillota</taxon>
        <taxon>Bacilli</taxon>
        <taxon>Bacillales</taxon>
        <taxon>Paenibacillaceae</taxon>
        <taxon>Paenibacillus</taxon>
    </lineage>
</organism>
<dbReference type="AlphaFoldDB" id="A0A168HQ19"/>
<keyword evidence="4" id="KW-1185">Reference proteome</keyword>
<protein>
    <recommendedName>
        <fullName evidence="5">Lipoprotein</fullName>
    </recommendedName>
</protein>
<sequence>MILNKASIQRRIQASLLLILCISICTMLSGCSNKQPKSEGTPPSTETSPPAEKPNTNNTNNTTEQPNSNSQTESTVSGTEGIPSGVTIKKVLKDVEVKNNYRKKVELLSDGGKRVTITDANQKIVTQHIEYDGVIESVDGKKVTVQVEKGGKQTLTIPSHIVIGDEGNLGLNKGVEIEWEVDSQGQIQDVELED</sequence>
<feature type="signal peptide" evidence="2">
    <location>
        <begin position="1"/>
        <end position="29"/>
    </location>
</feature>
<keyword evidence="2" id="KW-0732">Signal</keyword>
<dbReference type="RefSeq" id="WP_068536291.1">
    <property type="nucleotide sequence ID" value="NZ_LVJH01000048.1"/>
</dbReference>
<dbReference type="OrthoDB" id="2608759at2"/>
<feature type="compositionally biased region" description="Low complexity" evidence="1">
    <location>
        <begin position="38"/>
        <end position="72"/>
    </location>
</feature>